<dbReference type="InterPro" id="IPR036102">
    <property type="entry name" value="OsmC/Ohrsf"/>
</dbReference>
<comment type="caution">
    <text evidence="2">The sequence shown here is derived from an EMBL/GenBank/DDBJ whole genome shotgun (WGS) entry which is preliminary data.</text>
</comment>
<feature type="compositionally biased region" description="Basic and acidic residues" evidence="1">
    <location>
        <begin position="9"/>
        <end position="26"/>
    </location>
</feature>
<organism evidence="2 3">
    <name type="scientific">Aquicoccus porphyridii</name>
    <dbReference type="NCBI Taxonomy" id="1852029"/>
    <lineage>
        <taxon>Bacteria</taxon>
        <taxon>Pseudomonadati</taxon>
        <taxon>Pseudomonadota</taxon>
        <taxon>Alphaproteobacteria</taxon>
        <taxon>Rhodobacterales</taxon>
        <taxon>Paracoccaceae</taxon>
        <taxon>Aquicoccus</taxon>
    </lineage>
</organism>
<keyword evidence="3" id="KW-1185">Reference proteome</keyword>
<dbReference type="PANTHER" id="PTHR35368:SF1">
    <property type="entry name" value="HYDROPEROXIDE REDUCTASE"/>
    <property type="match status" value="1"/>
</dbReference>
<dbReference type="SUPFAM" id="SSF82784">
    <property type="entry name" value="OsmC-like"/>
    <property type="match status" value="1"/>
</dbReference>
<name>A0A5A9YY63_9RHOB</name>
<dbReference type="Gene3D" id="3.30.300.20">
    <property type="match status" value="1"/>
</dbReference>
<dbReference type="InterPro" id="IPR015946">
    <property type="entry name" value="KH_dom-like_a/b"/>
</dbReference>
<dbReference type="InterPro" id="IPR052924">
    <property type="entry name" value="OsmC/Ohr_hydroprdx_reductase"/>
</dbReference>
<reference evidence="2 3" key="1">
    <citation type="submission" date="2019-07" db="EMBL/GenBank/DDBJ databases">
        <title>Aquicoccus porphyridii gen. nov., sp. nov., isolated from a small marine red alga, Porphyridium marinum.</title>
        <authorList>
            <person name="Liu L."/>
        </authorList>
    </citation>
    <scope>NUCLEOTIDE SEQUENCE [LARGE SCALE GENOMIC DNA]</scope>
    <source>
        <strain evidence="2 3">L1 8-17</strain>
    </source>
</reference>
<gene>
    <name evidence="2" type="ORF">FLO80_20255</name>
</gene>
<evidence type="ECO:0000313" key="2">
    <source>
        <dbReference type="EMBL" id="KAA0909737.1"/>
    </source>
</evidence>
<dbReference type="AlphaFoldDB" id="A0A5A9YY63"/>
<dbReference type="InterPro" id="IPR003718">
    <property type="entry name" value="OsmC/Ohr_fam"/>
</dbReference>
<accession>A0A5A9YY63</accession>
<dbReference type="RefSeq" id="WP_111369122.1">
    <property type="nucleotide sequence ID" value="NZ_VINQ01000026.1"/>
</dbReference>
<evidence type="ECO:0000256" key="1">
    <source>
        <dbReference type="SAM" id="MobiDB-lite"/>
    </source>
</evidence>
<evidence type="ECO:0000313" key="3">
    <source>
        <dbReference type="Proteomes" id="UP000325291"/>
    </source>
</evidence>
<dbReference type="Proteomes" id="UP000325291">
    <property type="component" value="Unassembled WGS sequence"/>
</dbReference>
<dbReference type="EMBL" id="VINQ01000026">
    <property type="protein sequence ID" value="KAA0909737.1"/>
    <property type="molecule type" value="Genomic_DNA"/>
</dbReference>
<dbReference type="Pfam" id="PF02566">
    <property type="entry name" value="OsmC"/>
    <property type="match status" value="1"/>
</dbReference>
<sequence>MSKTMTALVKERQEPLQDRYKTAPDEARITDHAIAQSGDADPFHGTVKVGDGQSAPWDFGIHLANGGDHDLPNPGDILCAALAAGLDSTLRMIAARMGVTLESLEVSVKAHADMRGCLMIERTVPNLARLGLP</sequence>
<protein>
    <submittedName>
        <fullName evidence="2">OsmC family protein</fullName>
    </submittedName>
</protein>
<proteinExistence type="predicted"/>
<feature type="region of interest" description="Disordered" evidence="1">
    <location>
        <begin position="1"/>
        <end position="26"/>
    </location>
</feature>
<dbReference type="PANTHER" id="PTHR35368">
    <property type="entry name" value="HYDROPEROXIDE REDUCTASE"/>
    <property type="match status" value="1"/>
</dbReference>